<evidence type="ECO:0000256" key="4">
    <source>
        <dbReference type="ARBA" id="ARBA00022692"/>
    </source>
</evidence>
<evidence type="ECO:0000256" key="3">
    <source>
        <dbReference type="ARBA" id="ARBA00022452"/>
    </source>
</evidence>
<keyword evidence="11" id="KW-1185">Reference proteome</keyword>
<keyword evidence="4 7" id="KW-0812">Transmembrane</keyword>
<protein>
    <submittedName>
        <fullName evidence="10">SusC/RagA family TonB-linked outer membrane protein</fullName>
    </submittedName>
</protein>
<evidence type="ECO:0000313" key="10">
    <source>
        <dbReference type="EMBL" id="MBR8538021.1"/>
    </source>
</evidence>
<comment type="similarity">
    <text evidence="7">Belongs to the TonB-dependent receptor family.</text>
</comment>
<evidence type="ECO:0000256" key="7">
    <source>
        <dbReference type="PROSITE-ProRule" id="PRU01360"/>
    </source>
</evidence>
<evidence type="ECO:0000259" key="9">
    <source>
        <dbReference type="Pfam" id="PF07715"/>
    </source>
</evidence>
<dbReference type="InterPro" id="IPR023997">
    <property type="entry name" value="TonB-dep_OMP_SusC/RagA_CS"/>
</dbReference>
<comment type="subcellular location">
    <subcellularLocation>
        <location evidence="1 7">Cell outer membrane</location>
        <topology evidence="1 7">Multi-pass membrane protein</topology>
    </subcellularLocation>
</comment>
<dbReference type="NCBIfam" id="TIGR04057">
    <property type="entry name" value="SusC_RagA_signa"/>
    <property type="match status" value="1"/>
</dbReference>
<dbReference type="InterPro" id="IPR008969">
    <property type="entry name" value="CarboxyPept-like_regulatory"/>
</dbReference>
<accession>A0A941IYL6</accession>
<dbReference type="Gene3D" id="2.60.40.1120">
    <property type="entry name" value="Carboxypeptidase-like, regulatory domain"/>
    <property type="match status" value="1"/>
</dbReference>
<keyword evidence="5 7" id="KW-0472">Membrane</keyword>
<dbReference type="InterPro" id="IPR012910">
    <property type="entry name" value="Plug_dom"/>
</dbReference>
<evidence type="ECO:0000313" key="11">
    <source>
        <dbReference type="Proteomes" id="UP000679220"/>
    </source>
</evidence>
<evidence type="ECO:0000256" key="1">
    <source>
        <dbReference type="ARBA" id="ARBA00004571"/>
    </source>
</evidence>
<sequence>MKKIFYSILLLFVSTLMMAQNPVKVAGKVTGTDNIGIPGVSVIIKGTTTGTITDFDGNYVVNATPDNIIEFSFIGYESQEVVVGTQTTLNIVLQESVELVDEVVVVGYGTQKVKDLTSAITTVASEELAKTPAATAMQALQGKVGGLQVVSSGQPGNQPTVRVRGIGSFQSAGQNPLYVVDGMFYDNIDFLNISEIASVSVLKDASAAAIYGVRAANGVILIETKSGSKGKTEVEYDGYYGYQVAQNVLKMANAEQFTNMALESGSDVDYNFVLNAMQKYGRSRVNPNVPDVNTDWYDEILRPAPIQNHSLSARGGTENVKYALGTSYFKQDGIMDVENYYERFNLTAKIDAKANQWLSYGGNVVFSNATKKDPNNDAWKQAYLAVPILPVYDQDYLGVSTPDNFADAQLLGYRGHQNPFPSMLYNDRQLDIMKVNANFYAQIDLIPSKLTFKTSYNHAYTDLNQRNVDFPFYINDNWFREFYTEGEDESVEYRADFVKVRKQNSTYSNKIWDNVLTYSDSFGAHNISVMAGSSYRQETSHNLWGSAEDVPAEKEQYWYIDAGQNNDSHLTGDGGAKYYGQSYFSRLSYNFNGKYMLYATMRADGSNKFENTWAYFPAVGAGWVLSEENFLKNNDYIDFLKLRFGWGQLGNDKIPRSDGSAATYINYVALGDQRAAGTVTTNNINILRWEVTEETNVGLSANMLGNRLGIEADYYTRDTKDAAIYVNTPVIMGGGLKSAGVIRNSGFELAVNWSDNITSDLSYIVGATLSTNKNEVRELYGQDYIDGGSAEFRQRTMVGEPLLAFYGWEVAGVYQNQAEIDADPIAIANGLEPGDFKYKDQQKEGEEGYGVIDDNDRVILGSYFPTLMYGANLGIKYKNLQLTTNIMGQSGNKILNRKRGEVIWTNDTNWDADLATNRWHGEGTSNEYPSSKGLRKSWNQKMSDYLVEDGAFFRIQNVQLAYTLSNKSLFGVEMPDARISFTAERPLTVFSYNGFSPEVNNGIDNQVHPVPAIYTVGLNLKF</sequence>
<dbReference type="EMBL" id="JAGTAR010000046">
    <property type="protein sequence ID" value="MBR8538021.1"/>
    <property type="molecule type" value="Genomic_DNA"/>
</dbReference>
<dbReference type="Gene3D" id="2.170.130.10">
    <property type="entry name" value="TonB-dependent receptor, plug domain"/>
    <property type="match status" value="1"/>
</dbReference>
<evidence type="ECO:0000256" key="6">
    <source>
        <dbReference type="ARBA" id="ARBA00023237"/>
    </source>
</evidence>
<dbReference type="InterPro" id="IPR039426">
    <property type="entry name" value="TonB-dep_rcpt-like"/>
</dbReference>
<keyword evidence="6 7" id="KW-0998">Cell outer membrane</keyword>
<dbReference type="Gene3D" id="2.40.170.20">
    <property type="entry name" value="TonB-dependent receptor, beta-barrel domain"/>
    <property type="match status" value="1"/>
</dbReference>
<gene>
    <name evidence="10" type="ORF">KDU71_20800</name>
</gene>
<keyword evidence="2 7" id="KW-0813">Transport</keyword>
<dbReference type="SUPFAM" id="SSF49464">
    <property type="entry name" value="Carboxypeptidase regulatory domain-like"/>
    <property type="match status" value="1"/>
</dbReference>
<dbReference type="SUPFAM" id="SSF56935">
    <property type="entry name" value="Porins"/>
    <property type="match status" value="1"/>
</dbReference>
<dbReference type="RefSeq" id="WP_212193042.1">
    <property type="nucleotide sequence ID" value="NZ_JAGTAR010000046.1"/>
</dbReference>
<reference evidence="10" key="2">
    <citation type="submission" date="2021-04" db="EMBL/GenBank/DDBJ databases">
        <authorList>
            <person name="Zhang T."/>
            <person name="Zhang Y."/>
            <person name="Lu D."/>
            <person name="Zuo D."/>
            <person name="Du Z."/>
        </authorList>
    </citation>
    <scope>NUCLEOTIDE SEQUENCE</scope>
    <source>
        <strain evidence="10">JR1</strain>
    </source>
</reference>
<dbReference type="Proteomes" id="UP000679220">
    <property type="component" value="Unassembled WGS sequence"/>
</dbReference>
<evidence type="ECO:0000256" key="2">
    <source>
        <dbReference type="ARBA" id="ARBA00022448"/>
    </source>
</evidence>
<dbReference type="PROSITE" id="PS52016">
    <property type="entry name" value="TONB_DEPENDENT_REC_3"/>
    <property type="match status" value="1"/>
</dbReference>
<feature type="signal peptide" evidence="8">
    <location>
        <begin position="1"/>
        <end position="19"/>
    </location>
</feature>
<name>A0A941IYL6_9BACT</name>
<reference evidence="10" key="1">
    <citation type="journal article" date="2018" name="Int. J. Syst. Evol. Microbiol.">
        <title>Carboxylicivirga sediminis sp. nov., isolated from coastal sediment.</title>
        <authorList>
            <person name="Wang F.Q."/>
            <person name="Ren L.H."/>
            <person name="Zou R.J."/>
            <person name="Sun Y.Z."/>
            <person name="Liu X.J."/>
            <person name="Jiang F."/>
            <person name="Liu L.J."/>
        </authorList>
    </citation>
    <scope>NUCLEOTIDE SEQUENCE</scope>
    <source>
        <strain evidence="10">JR1</strain>
    </source>
</reference>
<dbReference type="InterPro" id="IPR036942">
    <property type="entry name" value="Beta-barrel_TonB_sf"/>
</dbReference>
<keyword evidence="3 7" id="KW-1134">Transmembrane beta strand</keyword>
<proteinExistence type="inferred from homology"/>
<dbReference type="InterPro" id="IPR023996">
    <property type="entry name" value="TonB-dep_OMP_SusC/RagA"/>
</dbReference>
<dbReference type="NCBIfam" id="TIGR04056">
    <property type="entry name" value="OMP_RagA_SusC"/>
    <property type="match status" value="1"/>
</dbReference>
<organism evidence="10 11">
    <name type="scientific">Carboxylicivirga sediminis</name>
    <dbReference type="NCBI Taxonomy" id="2006564"/>
    <lineage>
        <taxon>Bacteria</taxon>
        <taxon>Pseudomonadati</taxon>
        <taxon>Bacteroidota</taxon>
        <taxon>Bacteroidia</taxon>
        <taxon>Marinilabiliales</taxon>
        <taxon>Marinilabiliaceae</taxon>
        <taxon>Carboxylicivirga</taxon>
    </lineage>
</organism>
<feature type="domain" description="TonB-dependent receptor plug" evidence="9">
    <location>
        <begin position="113"/>
        <end position="219"/>
    </location>
</feature>
<evidence type="ECO:0000256" key="5">
    <source>
        <dbReference type="ARBA" id="ARBA00023136"/>
    </source>
</evidence>
<dbReference type="Pfam" id="PF07715">
    <property type="entry name" value="Plug"/>
    <property type="match status" value="1"/>
</dbReference>
<feature type="chain" id="PRO_5036798549" evidence="8">
    <location>
        <begin position="20"/>
        <end position="1022"/>
    </location>
</feature>
<dbReference type="InterPro" id="IPR037066">
    <property type="entry name" value="Plug_dom_sf"/>
</dbReference>
<evidence type="ECO:0000256" key="8">
    <source>
        <dbReference type="SAM" id="SignalP"/>
    </source>
</evidence>
<comment type="caution">
    <text evidence="10">The sequence shown here is derived from an EMBL/GenBank/DDBJ whole genome shotgun (WGS) entry which is preliminary data.</text>
</comment>
<dbReference type="Pfam" id="PF13715">
    <property type="entry name" value="CarbopepD_reg_2"/>
    <property type="match status" value="1"/>
</dbReference>
<keyword evidence="8" id="KW-0732">Signal</keyword>
<dbReference type="AlphaFoldDB" id="A0A941IYL6"/>
<dbReference type="GO" id="GO:0009279">
    <property type="term" value="C:cell outer membrane"/>
    <property type="evidence" value="ECO:0007669"/>
    <property type="project" value="UniProtKB-SubCell"/>
</dbReference>